<dbReference type="InterPro" id="IPR010152">
    <property type="entry name" value="CRISPR-assoc_prot_Cas2_sub"/>
</dbReference>
<gene>
    <name evidence="2" type="primary">cas2e</name>
    <name evidence="2" type="ORF">VSQ78_02030</name>
</gene>
<evidence type="ECO:0000256" key="1">
    <source>
        <dbReference type="SAM" id="MobiDB-lite"/>
    </source>
</evidence>
<keyword evidence="3" id="KW-1185">Reference proteome</keyword>
<proteinExistence type="predicted"/>
<accession>A0ABV5DPE5</accession>
<dbReference type="Proteomes" id="UP001585053">
    <property type="component" value="Unassembled WGS sequence"/>
</dbReference>
<dbReference type="RefSeq" id="WP_357722688.1">
    <property type="nucleotide sequence ID" value="NZ_JAYMRS010000001.1"/>
</dbReference>
<dbReference type="NCBIfam" id="TIGR01873">
    <property type="entry name" value="cas_CT1978"/>
    <property type="match status" value="1"/>
</dbReference>
<reference evidence="2 3" key="1">
    <citation type="submission" date="2024-01" db="EMBL/GenBank/DDBJ databases">
        <title>Genome mining of biosynthetic gene clusters to explore secondary metabolites of Streptomyces sp.</title>
        <authorList>
            <person name="Baig A."/>
            <person name="Ajitkumar Shintre N."/>
            <person name="Kumar H."/>
            <person name="Anbarasu A."/>
            <person name="Ramaiah S."/>
        </authorList>
    </citation>
    <scope>NUCLEOTIDE SEQUENCE [LARGE SCALE GENOMIC DNA]</scope>
    <source>
        <strain evidence="2 3">A01</strain>
    </source>
</reference>
<evidence type="ECO:0000313" key="3">
    <source>
        <dbReference type="Proteomes" id="UP001585053"/>
    </source>
</evidence>
<sequence>MGSMVVIATTAVPDRVRGALSRWMTEPKAGLYVGTMNARVRRELWSAVSDSVGEGAAVCLHTADNEQGYVVLTAGERRRRVLDFDGLQLIQMMAPVEKKDAEWLPEAPEPPVEGWGEGDPGSESGSAPVLEETPFDDLPLEDPDPDRW</sequence>
<comment type="caution">
    <text evidence="2">The sequence shown here is derived from an EMBL/GenBank/DDBJ whole genome shotgun (WGS) entry which is preliminary data.</text>
</comment>
<dbReference type="Gene3D" id="3.30.70.240">
    <property type="match status" value="1"/>
</dbReference>
<organism evidence="2 3">
    <name type="scientific">Nocardiopsis alba</name>
    <dbReference type="NCBI Taxonomy" id="53437"/>
    <lineage>
        <taxon>Bacteria</taxon>
        <taxon>Bacillati</taxon>
        <taxon>Actinomycetota</taxon>
        <taxon>Actinomycetes</taxon>
        <taxon>Streptosporangiales</taxon>
        <taxon>Nocardiopsidaceae</taxon>
        <taxon>Nocardiopsis</taxon>
    </lineage>
</organism>
<protein>
    <submittedName>
        <fullName evidence="2">Type I-E CRISPR-associated endoribonuclease Cas2e</fullName>
    </submittedName>
</protein>
<name>A0ABV5DPE5_9ACTN</name>
<feature type="compositionally biased region" description="Acidic residues" evidence="1">
    <location>
        <begin position="133"/>
        <end position="148"/>
    </location>
</feature>
<dbReference type="Pfam" id="PF09707">
    <property type="entry name" value="Cas_Cas2CT1978"/>
    <property type="match status" value="1"/>
</dbReference>
<evidence type="ECO:0000313" key="2">
    <source>
        <dbReference type="EMBL" id="MFB8766462.1"/>
    </source>
</evidence>
<feature type="region of interest" description="Disordered" evidence="1">
    <location>
        <begin position="100"/>
        <end position="148"/>
    </location>
</feature>
<dbReference type="CDD" id="cd09755">
    <property type="entry name" value="Cas2_I-E"/>
    <property type="match status" value="1"/>
</dbReference>
<dbReference type="EMBL" id="JAYMRS010000001">
    <property type="protein sequence ID" value="MFB8766462.1"/>
    <property type="molecule type" value="Genomic_DNA"/>
</dbReference>